<dbReference type="PANTHER" id="PTHR13260:SF0">
    <property type="entry name" value="ANAPHASE-PROMOTING COMPLEX SUBUNIT 4"/>
    <property type="match status" value="1"/>
</dbReference>
<dbReference type="AlphaFoldDB" id="A0A0K2UBQ4"/>
<dbReference type="InterPro" id="IPR024789">
    <property type="entry name" value="APC4"/>
</dbReference>
<keyword evidence="2" id="KW-0132">Cell division</keyword>
<protein>
    <recommendedName>
        <fullName evidence="1">Anaphase-promoting complex subunit 4</fullName>
    </recommendedName>
</protein>
<dbReference type="Pfam" id="PF12896">
    <property type="entry name" value="ANAPC4"/>
    <property type="match status" value="1"/>
</dbReference>
<evidence type="ECO:0000256" key="6">
    <source>
        <dbReference type="SAM" id="MobiDB-lite"/>
    </source>
</evidence>
<feature type="compositionally biased region" description="Acidic residues" evidence="6">
    <location>
        <begin position="740"/>
        <end position="749"/>
    </location>
</feature>
<evidence type="ECO:0000256" key="5">
    <source>
        <dbReference type="ARBA" id="ARBA00023306"/>
    </source>
</evidence>
<dbReference type="OrthoDB" id="2110451at2759"/>
<accession>A0A0K2UBQ4</accession>
<feature type="domain" description="Anaphase-promoting complex subunit 4-like WD40" evidence="7">
    <location>
        <begin position="23"/>
        <end position="111"/>
    </location>
</feature>
<evidence type="ECO:0000256" key="3">
    <source>
        <dbReference type="ARBA" id="ARBA00022776"/>
    </source>
</evidence>
<dbReference type="GO" id="GO:0070979">
    <property type="term" value="P:protein K11-linked ubiquitination"/>
    <property type="evidence" value="ECO:0007669"/>
    <property type="project" value="TreeGrafter"/>
</dbReference>
<dbReference type="EMBL" id="HACA01018308">
    <property type="protein sequence ID" value="CDW35669.1"/>
    <property type="molecule type" value="Transcribed_RNA"/>
</dbReference>
<evidence type="ECO:0000259" key="8">
    <source>
        <dbReference type="Pfam" id="PF12896"/>
    </source>
</evidence>
<evidence type="ECO:0000256" key="2">
    <source>
        <dbReference type="ARBA" id="ARBA00022618"/>
    </source>
</evidence>
<evidence type="ECO:0000313" key="9">
    <source>
        <dbReference type="EMBL" id="CDW35669.1"/>
    </source>
</evidence>
<keyword evidence="5" id="KW-0131">Cell cycle</keyword>
<dbReference type="InterPro" id="IPR036322">
    <property type="entry name" value="WD40_repeat_dom_sf"/>
</dbReference>
<dbReference type="InterPro" id="IPR024977">
    <property type="entry name" value="Apc4-like_WD40_dom"/>
</dbReference>
<dbReference type="InterPro" id="IPR024790">
    <property type="entry name" value="APC4_long_dom"/>
</dbReference>
<evidence type="ECO:0000259" key="7">
    <source>
        <dbReference type="Pfam" id="PF12894"/>
    </source>
</evidence>
<dbReference type="PANTHER" id="PTHR13260">
    <property type="entry name" value="ANAPHASE PROMOTING COMPLEX SUBUNIT 4 APC4"/>
    <property type="match status" value="1"/>
</dbReference>
<evidence type="ECO:0000256" key="1">
    <source>
        <dbReference type="ARBA" id="ARBA00016067"/>
    </source>
</evidence>
<keyword evidence="3" id="KW-0498">Mitosis</keyword>
<feature type="domain" description="Anaphase-promoting complex subunit 4 long" evidence="8">
    <location>
        <begin position="239"/>
        <end position="436"/>
    </location>
</feature>
<dbReference type="Pfam" id="PF12894">
    <property type="entry name" value="ANAPC4_WD40"/>
    <property type="match status" value="1"/>
</dbReference>
<keyword evidence="4" id="KW-0833">Ubl conjugation pathway</keyword>
<feature type="compositionally biased region" description="Polar residues" evidence="6">
    <location>
        <begin position="750"/>
        <end position="765"/>
    </location>
</feature>
<dbReference type="GO" id="GO:0031145">
    <property type="term" value="P:anaphase-promoting complex-dependent catabolic process"/>
    <property type="evidence" value="ECO:0007669"/>
    <property type="project" value="InterPro"/>
</dbReference>
<name>A0A0K2UBQ4_LEPSM</name>
<reference evidence="9" key="1">
    <citation type="submission" date="2014-05" db="EMBL/GenBank/DDBJ databases">
        <authorList>
            <person name="Chronopoulou M."/>
        </authorList>
    </citation>
    <scope>NUCLEOTIDE SEQUENCE</scope>
    <source>
        <tissue evidence="9">Whole organism</tissue>
    </source>
</reference>
<organism evidence="9">
    <name type="scientific">Lepeophtheirus salmonis</name>
    <name type="common">Salmon louse</name>
    <name type="synonym">Caligus salmonis</name>
    <dbReference type="NCBI Taxonomy" id="72036"/>
    <lineage>
        <taxon>Eukaryota</taxon>
        <taxon>Metazoa</taxon>
        <taxon>Ecdysozoa</taxon>
        <taxon>Arthropoda</taxon>
        <taxon>Crustacea</taxon>
        <taxon>Multicrustacea</taxon>
        <taxon>Hexanauplia</taxon>
        <taxon>Copepoda</taxon>
        <taxon>Siphonostomatoida</taxon>
        <taxon>Caligidae</taxon>
        <taxon>Lepeophtheirus</taxon>
    </lineage>
</organism>
<dbReference type="GO" id="GO:0005680">
    <property type="term" value="C:anaphase-promoting complex"/>
    <property type="evidence" value="ECO:0007669"/>
    <property type="project" value="InterPro"/>
</dbReference>
<dbReference type="GO" id="GO:0051301">
    <property type="term" value="P:cell division"/>
    <property type="evidence" value="ECO:0007669"/>
    <property type="project" value="UniProtKB-KW"/>
</dbReference>
<proteinExistence type="predicted"/>
<dbReference type="SUPFAM" id="SSF50978">
    <property type="entry name" value="WD40 repeat-like"/>
    <property type="match status" value="1"/>
</dbReference>
<dbReference type="Gene3D" id="2.130.10.10">
    <property type="entry name" value="YVTN repeat-like/Quinoprotein amine dehydrogenase"/>
    <property type="match status" value="1"/>
</dbReference>
<evidence type="ECO:0000256" key="4">
    <source>
        <dbReference type="ARBA" id="ARBA00022786"/>
    </source>
</evidence>
<dbReference type="GO" id="GO:0034399">
    <property type="term" value="C:nuclear periphery"/>
    <property type="evidence" value="ECO:0007669"/>
    <property type="project" value="TreeGrafter"/>
</dbReference>
<sequence>MSNAVAMRQLEERKVDSEVLLAVWSPKIDILALYFSSGEVTLYRIVWQKIWSLQTQDPIMDIVWRSDSKVLALGYSTKGKISIFDMESNVPIHELDLCSSDTGSELSFLKWITLKEYHHPSDSIPSQKKQDNRTDSPWTFLNKFPDLTKAYSYNPSIQEETENCKKLDSGGIETLLISGTKDGVVNLYFNGFLYFSRMDVREILGGGHVVSIRDAAISHDLNFFSIIVSKTEEENEMDLVIYSMPLISMCFKELVILSEKYCILSGTTKYMSDTIKHIKEAWEEILIEMDTKLASYAKQLPEGGMTADFLELLMFGTPSAELEHFLLQELTEKGLKKLGHSIEVSYSNVQRLVLKYLHTVSQSLNFHLAEIVGIVKASEKFKILGIKEYQIDETLKAAFGFWNKGIELQQVLDESMKNFKAFFRWIYVEILKLSEETVSEELCKVSQQDIQFIAEFLKTFAVVSRPNEDSSYGLEDSWYSALLKYKHKYLEKVGQYIKSSKLYQPVDRSKNPWYNFLKESGLTDFPLITQVNEDSSLIDEHINLNLTLNKIFTKMKHNMTDKCQLIAQIPISRKNYGIKLVDSVPVRCSQFNVWDKGLIHGVVYSSNELLLYRLVSNQKGINELKALKIHAGNNTITSCHFYTGDILSLLVSESQEKQKIVQLPLGTVCGFFKNIWLDGETNSELSLESISSVNIFDLFGQGCYKELENICEFSVSGPRKVAVFIFNHRKRLRIYEMEVEDDDDDDENDTTLGNSNISSDLNTSY</sequence>
<dbReference type="InterPro" id="IPR015943">
    <property type="entry name" value="WD40/YVTN_repeat-like_dom_sf"/>
</dbReference>
<feature type="region of interest" description="Disordered" evidence="6">
    <location>
        <begin position="740"/>
        <end position="765"/>
    </location>
</feature>